<proteinExistence type="predicted"/>
<keyword evidence="2" id="KW-0472">Membrane</keyword>
<evidence type="ECO:0000313" key="4">
    <source>
        <dbReference type="Proteomes" id="UP001501599"/>
    </source>
</evidence>
<feature type="region of interest" description="Disordered" evidence="1">
    <location>
        <begin position="72"/>
        <end position="106"/>
    </location>
</feature>
<evidence type="ECO:0008006" key="5">
    <source>
        <dbReference type="Google" id="ProtNLM"/>
    </source>
</evidence>
<protein>
    <recommendedName>
        <fullName evidence="5">SAF domain-containing protein</fullName>
    </recommendedName>
</protein>
<keyword evidence="4" id="KW-1185">Reference proteome</keyword>
<dbReference type="Proteomes" id="UP001501599">
    <property type="component" value="Unassembled WGS sequence"/>
</dbReference>
<gene>
    <name evidence="3" type="ORF">GCM10009846_20140</name>
</gene>
<comment type="caution">
    <text evidence="3">The sequence shown here is derived from an EMBL/GenBank/DDBJ whole genome shotgun (WGS) entry which is preliminary data.</text>
</comment>
<name>A0ABP5MLE3_9MICO</name>
<evidence type="ECO:0000313" key="3">
    <source>
        <dbReference type="EMBL" id="GAA2174388.1"/>
    </source>
</evidence>
<sequence length="241" mass="23365">MRDDELRDRLHAMPEPTARIDVDAVVADARRRRRPKVVGVAVASVAGCLALLSPVVLPSILGSGASTATMQEAGVAEQGAPDAPAAPGSDAATAEEPGILGEPAPSGPPVAACAAVPISSVAAGLLVVVRDDDGDGVGTVDVQNVGDAPVDVAIGEAGLGQRAGDVLVVAPDVDAASVAQVAPTTLQPLASASFDATVLPATSSCGATAGTAEGDEAVAVAVGVVALAVDGIVVAQPVVVD</sequence>
<dbReference type="RefSeq" id="WP_344343190.1">
    <property type="nucleotide sequence ID" value="NZ_BAAAQT010000006.1"/>
</dbReference>
<keyword evidence="2" id="KW-0812">Transmembrane</keyword>
<evidence type="ECO:0000256" key="2">
    <source>
        <dbReference type="SAM" id="Phobius"/>
    </source>
</evidence>
<dbReference type="EMBL" id="BAAAQT010000006">
    <property type="protein sequence ID" value="GAA2174388.1"/>
    <property type="molecule type" value="Genomic_DNA"/>
</dbReference>
<evidence type="ECO:0000256" key="1">
    <source>
        <dbReference type="SAM" id="MobiDB-lite"/>
    </source>
</evidence>
<organism evidence="3 4">
    <name type="scientific">Agrococcus versicolor</name>
    <dbReference type="NCBI Taxonomy" id="501482"/>
    <lineage>
        <taxon>Bacteria</taxon>
        <taxon>Bacillati</taxon>
        <taxon>Actinomycetota</taxon>
        <taxon>Actinomycetes</taxon>
        <taxon>Micrococcales</taxon>
        <taxon>Microbacteriaceae</taxon>
        <taxon>Agrococcus</taxon>
    </lineage>
</organism>
<accession>A0ABP5MLE3</accession>
<feature type="compositionally biased region" description="Low complexity" evidence="1">
    <location>
        <begin position="76"/>
        <end position="96"/>
    </location>
</feature>
<keyword evidence="2" id="KW-1133">Transmembrane helix</keyword>
<feature type="transmembrane region" description="Helical" evidence="2">
    <location>
        <begin position="37"/>
        <end position="61"/>
    </location>
</feature>
<reference evidence="4" key="1">
    <citation type="journal article" date="2019" name="Int. J. Syst. Evol. Microbiol.">
        <title>The Global Catalogue of Microorganisms (GCM) 10K type strain sequencing project: providing services to taxonomists for standard genome sequencing and annotation.</title>
        <authorList>
            <consortium name="The Broad Institute Genomics Platform"/>
            <consortium name="The Broad Institute Genome Sequencing Center for Infectious Disease"/>
            <person name="Wu L."/>
            <person name="Ma J."/>
        </authorList>
    </citation>
    <scope>NUCLEOTIDE SEQUENCE [LARGE SCALE GENOMIC DNA]</scope>
    <source>
        <strain evidence="4">JCM 16026</strain>
    </source>
</reference>